<keyword evidence="7" id="KW-1185">Reference proteome</keyword>
<feature type="transmembrane region" description="Helical" evidence="5">
    <location>
        <begin position="168"/>
        <end position="199"/>
    </location>
</feature>
<keyword evidence="2 5" id="KW-0812">Transmembrane</keyword>
<feature type="transmembrane region" description="Helical" evidence="5">
    <location>
        <begin position="41"/>
        <end position="64"/>
    </location>
</feature>
<dbReference type="EMBL" id="JAHLQK010000009">
    <property type="protein sequence ID" value="MBU5678212.1"/>
    <property type="molecule type" value="Genomic_DNA"/>
</dbReference>
<dbReference type="PANTHER" id="PTHR43483">
    <property type="entry name" value="MEMBRANE TRANSPORTER PROTEIN HI_0806-RELATED"/>
    <property type="match status" value="1"/>
</dbReference>
<proteinExistence type="inferred from homology"/>
<feature type="transmembrane region" description="Helical" evidence="5">
    <location>
        <begin position="205"/>
        <end position="223"/>
    </location>
</feature>
<keyword evidence="4 5" id="KW-0472">Membrane</keyword>
<feature type="transmembrane region" description="Helical" evidence="5">
    <location>
        <begin position="103"/>
        <end position="124"/>
    </location>
</feature>
<gene>
    <name evidence="6" type="ORF">KQI88_17520</name>
</gene>
<dbReference type="Proteomes" id="UP000779508">
    <property type="component" value="Unassembled WGS sequence"/>
</dbReference>
<accession>A0ABS6G923</accession>
<evidence type="ECO:0000256" key="1">
    <source>
        <dbReference type="ARBA" id="ARBA00004141"/>
    </source>
</evidence>
<dbReference type="Pfam" id="PF01925">
    <property type="entry name" value="TauE"/>
    <property type="match status" value="2"/>
</dbReference>
<comment type="subcellular location">
    <subcellularLocation>
        <location evidence="5">Cell membrane</location>
        <topology evidence="5">Multi-pass membrane protein</topology>
    </subcellularLocation>
    <subcellularLocation>
        <location evidence="1">Membrane</location>
        <topology evidence="1">Multi-pass membrane protein</topology>
    </subcellularLocation>
</comment>
<dbReference type="RefSeq" id="WP_216419591.1">
    <property type="nucleotide sequence ID" value="NZ_JAHLQK010000009.1"/>
</dbReference>
<feature type="transmembrane region" description="Helical" evidence="5">
    <location>
        <begin position="261"/>
        <end position="278"/>
    </location>
</feature>
<comment type="similarity">
    <text evidence="5">Belongs to the 4-toluene sulfonate uptake permease (TSUP) (TC 2.A.102) family.</text>
</comment>
<organism evidence="6 7">
    <name type="scientific">Alkaliphilus flagellatus</name>
    <dbReference type="NCBI Taxonomy" id="2841507"/>
    <lineage>
        <taxon>Bacteria</taxon>
        <taxon>Bacillati</taxon>
        <taxon>Bacillota</taxon>
        <taxon>Clostridia</taxon>
        <taxon>Peptostreptococcales</taxon>
        <taxon>Natronincolaceae</taxon>
        <taxon>Alkaliphilus</taxon>
    </lineage>
</organism>
<reference evidence="6 7" key="1">
    <citation type="submission" date="2021-06" db="EMBL/GenBank/DDBJ databases">
        <authorList>
            <person name="Sun Q."/>
            <person name="Li D."/>
        </authorList>
    </citation>
    <scope>NUCLEOTIDE SEQUENCE [LARGE SCALE GENOMIC DNA]</scope>
    <source>
        <strain evidence="6 7">MSJ-5</strain>
    </source>
</reference>
<evidence type="ECO:0000313" key="7">
    <source>
        <dbReference type="Proteomes" id="UP000779508"/>
    </source>
</evidence>
<evidence type="ECO:0000313" key="6">
    <source>
        <dbReference type="EMBL" id="MBU5678212.1"/>
    </source>
</evidence>
<dbReference type="PANTHER" id="PTHR43483:SF3">
    <property type="entry name" value="MEMBRANE TRANSPORTER PROTEIN HI_0806-RELATED"/>
    <property type="match status" value="1"/>
</dbReference>
<keyword evidence="3 5" id="KW-1133">Transmembrane helix</keyword>
<keyword evidence="5" id="KW-1003">Cell membrane</keyword>
<evidence type="ECO:0000256" key="3">
    <source>
        <dbReference type="ARBA" id="ARBA00022989"/>
    </source>
</evidence>
<evidence type="ECO:0000256" key="5">
    <source>
        <dbReference type="RuleBase" id="RU363041"/>
    </source>
</evidence>
<feature type="transmembrane region" description="Helical" evidence="5">
    <location>
        <begin position="235"/>
        <end position="255"/>
    </location>
</feature>
<dbReference type="InterPro" id="IPR002781">
    <property type="entry name" value="TM_pro_TauE-like"/>
</dbReference>
<name>A0ABS6G923_9FIRM</name>
<protein>
    <recommendedName>
        <fullName evidence="5">Probable membrane transporter protein</fullName>
    </recommendedName>
</protein>
<evidence type="ECO:0000256" key="4">
    <source>
        <dbReference type="ARBA" id="ARBA00023136"/>
    </source>
</evidence>
<sequence>MITAVLGVLAALTICFAIVFIKDVVKHKNNLESNSWVKVSAIGFITNFFDTLGIGSFAPTTALLKAFKQTKDRVIPGTLNVACTIPVVAEAFIFMTVIKVEPITLIGMLAAAALGAWVGAGIVSKLPERIIQFTMGVALFITAFLMFASKVGWMPGGGDAIGLEGGKLIFAIVANFVLGALMTAGIGLYAPCMALVYFLGMSPNIAFPIMMGSCAFLMPVASIKFVKEGAYDRKASLGITIGGAIGVFIAAYIVKSLPLNILGWLVIGVILYTSITMLKSASKAHSKSGVAIE</sequence>
<evidence type="ECO:0000256" key="2">
    <source>
        <dbReference type="ARBA" id="ARBA00022692"/>
    </source>
</evidence>
<comment type="caution">
    <text evidence="6">The sequence shown here is derived from an EMBL/GenBank/DDBJ whole genome shotgun (WGS) entry which is preliminary data.</text>
</comment>
<feature type="transmembrane region" description="Helical" evidence="5">
    <location>
        <begin position="130"/>
        <end position="148"/>
    </location>
</feature>